<evidence type="ECO:0000313" key="3">
    <source>
        <dbReference type="Proteomes" id="UP000242287"/>
    </source>
</evidence>
<dbReference type="Proteomes" id="UP000242287">
    <property type="component" value="Unassembled WGS sequence"/>
</dbReference>
<protein>
    <submittedName>
        <fullName evidence="2">Uncharacterized protein</fullName>
    </submittedName>
</protein>
<dbReference type="AlphaFoldDB" id="A0A2A9N9X2"/>
<feature type="compositionally biased region" description="Pro residues" evidence="1">
    <location>
        <begin position="24"/>
        <end position="37"/>
    </location>
</feature>
<evidence type="ECO:0000313" key="2">
    <source>
        <dbReference type="EMBL" id="PFH44546.1"/>
    </source>
</evidence>
<name>A0A2A9N9X2_9AGAR</name>
<feature type="region of interest" description="Disordered" evidence="1">
    <location>
        <begin position="1"/>
        <end position="37"/>
    </location>
</feature>
<sequence length="177" mass="20310">MSNESSSYTATVQQRTPKPKYKRPQPPSSTTPYIFPPLPDGADIKKHNYLFGWPIHLTDMTHLAKAAHVKPLFSAGHRPCDGLKYLMDSSGNKWLFYANGVAKPGDDNLVAAEDWNGQFRPGEVPNRMVTIFDTVRLYASRRWPTVEQVERISVLLGQEPVWYRDYLTKDQFYTYDP</sequence>
<feature type="compositionally biased region" description="Polar residues" evidence="1">
    <location>
        <begin position="1"/>
        <end position="16"/>
    </location>
</feature>
<dbReference type="EMBL" id="KZ303408">
    <property type="protein sequence ID" value="PFH44546.1"/>
    <property type="molecule type" value="Genomic_DNA"/>
</dbReference>
<keyword evidence="3" id="KW-1185">Reference proteome</keyword>
<reference evidence="2 3" key="1">
    <citation type="submission" date="2014-02" db="EMBL/GenBank/DDBJ databases">
        <title>Transposable element dynamics among asymbiotic and ectomycorrhizal Amanita fungi.</title>
        <authorList>
            <consortium name="DOE Joint Genome Institute"/>
            <person name="Hess J."/>
            <person name="Skrede I."/>
            <person name="Wolfe B."/>
            <person name="LaButti K."/>
            <person name="Ohm R.A."/>
            <person name="Grigoriev I.V."/>
            <person name="Pringle A."/>
        </authorList>
    </citation>
    <scope>NUCLEOTIDE SEQUENCE [LARGE SCALE GENOMIC DNA]</scope>
    <source>
        <strain evidence="2 3">SKay4041</strain>
    </source>
</reference>
<evidence type="ECO:0000256" key="1">
    <source>
        <dbReference type="SAM" id="MobiDB-lite"/>
    </source>
</evidence>
<accession>A0A2A9N9X2</accession>
<organism evidence="2 3">
    <name type="scientific">Amanita thiersii Skay4041</name>
    <dbReference type="NCBI Taxonomy" id="703135"/>
    <lineage>
        <taxon>Eukaryota</taxon>
        <taxon>Fungi</taxon>
        <taxon>Dikarya</taxon>
        <taxon>Basidiomycota</taxon>
        <taxon>Agaricomycotina</taxon>
        <taxon>Agaricomycetes</taxon>
        <taxon>Agaricomycetidae</taxon>
        <taxon>Agaricales</taxon>
        <taxon>Pluteineae</taxon>
        <taxon>Amanitaceae</taxon>
        <taxon>Amanita</taxon>
    </lineage>
</organism>
<dbReference type="OrthoDB" id="2841595at2759"/>
<gene>
    <name evidence="2" type="ORF">AMATHDRAFT_11563</name>
</gene>
<proteinExistence type="predicted"/>